<accession>A0ABR1CSZ8</accession>
<proteinExistence type="predicted"/>
<evidence type="ECO:0000313" key="2">
    <source>
        <dbReference type="Proteomes" id="UP001303046"/>
    </source>
</evidence>
<reference evidence="1 2" key="1">
    <citation type="submission" date="2023-08" db="EMBL/GenBank/DDBJ databases">
        <title>A Necator americanus chromosomal reference genome.</title>
        <authorList>
            <person name="Ilik V."/>
            <person name="Petrzelkova K.J."/>
            <person name="Pardy F."/>
            <person name="Fuh T."/>
            <person name="Niatou-Singa F.S."/>
            <person name="Gouil Q."/>
            <person name="Baker L."/>
            <person name="Ritchie M.E."/>
            <person name="Jex A.R."/>
            <person name="Gazzola D."/>
            <person name="Li H."/>
            <person name="Toshio Fujiwara R."/>
            <person name="Zhan B."/>
            <person name="Aroian R.V."/>
            <person name="Pafco B."/>
            <person name="Schwarz E.M."/>
        </authorList>
    </citation>
    <scope>NUCLEOTIDE SEQUENCE [LARGE SCALE GENOMIC DNA]</scope>
    <source>
        <strain evidence="1 2">Aroian</strain>
        <tissue evidence="1">Whole animal</tissue>
    </source>
</reference>
<name>A0ABR1CSZ8_NECAM</name>
<comment type="caution">
    <text evidence="1">The sequence shown here is derived from an EMBL/GenBank/DDBJ whole genome shotgun (WGS) entry which is preliminary data.</text>
</comment>
<dbReference type="EMBL" id="JAVFWL010000003">
    <property type="protein sequence ID" value="KAK6741456.1"/>
    <property type="molecule type" value="Genomic_DNA"/>
</dbReference>
<dbReference type="Proteomes" id="UP001303046">
    <property type="component" value="Unassembled WGS sequence"/>
</dbReference>
<sequence length="77" mass="9191">MATKPWAVEISKYGISTMYEYTNDIGHATQVLWAETLTDTDRHNQEVQQWLDYGCVPILSTRKRHWFTDVQRRKYIV</sequence>
<evidence type="ECO:0008006" key="3">
    <source>
        <dbReference type="Google" id="ProtNLM"/>
    </source>
</evidence>
<protein>
    <recommendedName>
        <fullName evidence="3">Beta-N-acetylhexosaminidase</fullName>
    </recommendedName>
</protein>
<gene>
    <name evidence="1" type="primary">Necator_chrIII.g10127</name>
    <name evidence="1" type="ORF">RB195_009362</name>
</gene>
<organism evidence="1 2">
    <name type="scientific">Necator americanus</name>
    <name type="common">Human hookworm</name>
    <dbReference type="NCBI Taxonomy" id="51031"/>
    <lineage>
        <taxon>Eukaryota</taxon>
        <taxon>Metazoa</taxon>
        <taxon>Ecdysozoa</taxon>
        <taxon>Nematoda</taxon>
        <taxon>Chromadorea</taxon>
        <taxon>Rhabditida</taxon>
        <taxon>Rhabditina</taxon>
        <taxon>Rhabditomorpha</taxon>
        <taxon>Strongyloidea</taxon>
        <taxon>Ancylostomatidae</taxon>
        <taxon>Bunostominae</taxon>
        <taxon>Necator</taxon>
    </lineage>
</organism>
<keyword evidence="2" id="KW-1185">Reference proteome</keyword>
<evidence type="ECO:0000313" key="1">
    <source>
        <dbReference type="EMBL" id="KAK6741456.1"/>
    </source>
</evidence>